<dbReference type="RefSeq" id="WP_280138760.1">
    <property type="nucleotide sequence ID" value="NZ_FOEE01000025.1"/>
</dbReference>
<evidence type="ECO:0000256" key="1">
    <source>
        <dbReference type="SAM" id="Phobius"/>
    </source>
</evidence>
<dbReference type="AlphaFoldDB" id="A0A1H8WPX5"/>
<name>A0A1H8WPX5_9ACTN</name>
<reference evidence="3" key="1">
    <citation type="submission" date="2016-10" db="EMBL/GenBank/DDBJ databases">
        <authorList>
            <person name="Varghese N."/>
            <person name="Submissions S."/>
        </authorList>
    </citation>
    <scope>NUCLEOTIDE SEQUENCE [LARGE SCALE GENOMIC DNA]</scope>
    <source>
        <strain evidence="3">DSM 45413</strain>
    </source>
</reference>
<dbReference type="Proteomes" id="UP000198960">
    <property type="component" value="Unassembled WGS sequence"/>
</dbReference>
<organism evidence="2 3">
    <name type="scientific">Trujillonella endophytica</name>
    <dbReference type="NCBI Taxonomy" id="673521"/>
    <lineage>
        <taxon>Bacteria</taxon>
        <taxon>Bacillati</taxon>
        <taxon>Actinomycetota</taxon>
        <taxon>Actinomycetes</taxon>
        <taxon>Geodermatophilales</taxon>
        <taxon>Geodermatophilaceae</taxon>
        <taxon>Trujillonella</taxon>
    </lineage>
</organism>
<gene>
    <name evidence="2" type="ORF">SAMN05660991_04621</name>
</gene>
<dbReference type="EMBL" id="FOEE01000025">
    <property type="protein sequence ID" value="SEP29669.1"/>
    <property type="molecule type" value="Genomic_DNA"/>
</dbReference>
<keyword evidence="3" id="KW-1185">Reference proteome</keyword>
<proteinExistence type="predicted"/>
<evidence type="ECO:0000313" key="2">
    <source>
        <dbReference type="EMBL" id="SEP29669.1"/>
    </source>
</evidence>
<feature type="transmembrane region" description="Helical" evidence="1">
    <location>
        <begin position="28"/>
        <end position="43"/>
    </location>
</feature>
<keyword evidence="1" id="KW-1133">Transmembrane helix</keyword>
<keyword evidence="1" id="KW-0812">Transmembrane</keyword>
<evidence type="ECO:0000313" key="3">
    <source>
        <dbReference type="Proteomes" id="UP000198960"/>
    </source>
</evidence>
<keyword evidence="1" id="KW-0472">Membrane</keyword>
<accession>A0A1H8WPX5</accession>
<protein>
    <submittedName>
        <fullName evidence="2">Uncharacterized protein</fullName>
    </submittedName>
</protein>
<sequence>MTQLLLVIAALSAFYAAARLQESDRPYLWWPVAFLGVGLLVVAM</sequence>